<dbReference type="InterPro" id="IPR015422">
    <property type="entry name" value="PyrdxlP-dep_Trfase_small"/>
</dbReference>
<organism evidence="8 9">
    <name type="scientific">Chitinasiproducens palmae</name>
    <dbReference type="NCBI Taxonomy" id="1770053"/>
    <lineage>
        <taxon>Bacteria</taxon>
        <taxon>Pseudomonadati</taxon>
        <taxon>Pseudomonadota</taxon>
        <taxon>Betaproteobacteria</taxon>
        <taxon>Burkholderiales</taxon>
        <taxon>Burkholderiaceae</taxon>
        <taxon>Chitinasiproducens</taxon>
    </lineage>
</organism>
<comment type="cofactor">
    <cofactor evidence="1">
        <name>pyridoxal 5'-phosphate</name>
        <dbReference type="ChEBI" id="CHEBI:597326"/>
    </cofactor>
</comment>
<keyword evidence="4" id="KW-0032">Aminotransferase</keyword>
<dbReference type="Pfam" id="PF00155">
    <property type="entry name" value="Aminotran_1_2"/>
    <property type="match status" value="1"/>
</dbReference>
<evidence type="ECO:0000256" key="3">
    <source>
        <dbReference type="ARBA" id="ARBA00011738"/>
    </source>
</evidence>
<dbReference type="Gene3D" id="3.40.640.10">
    <property type="entry name" value="Type I PLP-dependent aspartate aminotransferase-like (Major domain)"/>
    <property type="match status" value="1"/>
</dbReference>
<evidence type="ECO:0000256" key="6">
    <source>
        <dbReference type="ARBA" id="ARBA00022898"/>
    </source>
</evidence>
<dbReference type="GO" id="GO:0008483">
    <property type="term" value="F:transaminase activity"/>
    <property type="evidence" value="ECO:0007669"/>
    <property type="project" value="UniProtKB-KW"/>
</dbReference>
<accession>A0A1H2PUQ3</accession>
<dbReference type="STRING" id="1770053.SAMN05216551_11435"/>
<name>A0A1H2PUQ3_9BURK</name>
<dbReference type="PANTHER" id="PTHR42790">
    <property type="entry name" value="AMINOTRANSFERASE"/>
    <property type="match status" value="1"/>
</dbReference>
<dbReference type="InterPro" id="IPR015424">
    <property type="entry name" value="PyrdxlP-dep_Trfase"/>
</dbReference>
<evidence type="ECO:0000256" key="4">
    <source>
        <dbReference type="ARBA" id="ARBA00022576"/>
    </source>
</evidence>
<dbReference type="InterPro" id="IPR004839">
    <property type="entry name" value="Aminotransferase_I/II_large"/>
</dbReference>
<gene>
    <name evidence="8" type="ORF">SAMN05216551_11435</name>
</gene>
<evidence type="ECO:0000256" key="2">
    <source>
        <dbReference type="ARBA" id="ARBA00007441"/>
    </source>
</evidence>
<reference evidence="9" key="1">
    <citation type="submission" date="2016-09" db="EMBL/GenBank/DDBJ databases">
        <authorList>
            <person name="Varghese N."/>
            <person name="Submissions S."/>
        </authorList>
    </citation>
    <scope>NUCLEOTIDE SEQUENCE [LARGE SCALE GENOMIC DNA]</scope>
    <source>
        <strain evidence="9">JS23</strain>
    </source>
</reference>
<comment type="subunit">
    <text evidence="3">Homodimer.</text>
</comment>
<comment type="similarity">
    <text evidence="2">Belongs to the class-I pyridoxal-phosphate-dependent aminotransferase family.</text>
</comment>
<dbReference type="CDD" id="cd00609">
    <property type="entry name" value="AAT_like"/>
    <property type="match status" value="1"/>
</dbReference>
<keyword evidence="6" id="KW-0663">Pyridoxal phosphate</keyword>
<dbReference type="GO" id="GO:0030170">
    <property type="term" value="F:pyridoxal phosphate binding"/>
    <property type="evidence" value="ECO:0007669"/>
    <property type="project" value="InterPro"/>
</dbReference>
<dbReference type="PANTHER" id="PTHR42790:SF19">
    <property type="entry name" value="KYNURENINE_ALPHA-AMINOADIPATE AMINOTRANSFERASE, MITOCHONDRIAL"/>
    <property type="match status" value="1"/>
</dbReference>
<evidence type="ECO:0000313" key="9">
    <source>
        <dbReference type="Proteomes" id="UP000243719"/>
    </source>
</evidence>
<proteinExistence type="inferred from homology"/>
<dbReference type="EMBL" id="FNLO01000014">
    <property type="protein sequence ID" value="SDV50928.1"/>
    <property type="molecule type" value="Genomic_DNA"/>
</dbReference>
<keyword evidence="5" id="KW-0808">Transferase</keyword>
<dbReference type="AlphaFoldDB" id="A0A1H2PUQ3"/>
<sequence length="444" mass="47971">MACERFAEAHAARGASGAAVILPAPEGRAPPFFSYETPMSDLSAHALTPSWNLSNRAKQITSSAIRDLLKITERPEIISFAGGLPSPTTFPVEAIRAAAVRALADDAQALQYAPTEGYAPLREWIAARHSSNGRRIDPQDVLITTGSQQALDLLGKTLIDPGSKVLVETPTYLGALQSFSMFEPVYGSLACDADGVLPDALDAAAIKGTRLLYLQPNFQNPTGRSMPADRRRALAALADRLPFPIVEDDPYHDLYFDGAEQPTLLSMAPERVVYCGSFSKIFAPGLRVGYVIAPRSLSAKLAQAKQASDLHTPNLNQRIIHEAALDGLFDRHLPAVRAFYAGQRDAMLAALSRDMPEGVTWNQPAGGMFVWLALPAHIDTRALLADAIEENVAFVPGEPFFANDVQRNFMRLSYATVTPARIDEGVGRLAALIRRRIGSGSRAA</sequence>
<evidence type="ECO:0000313" key="8">
    <source>
        <dbReference type="EMBL" id="SDV50928.1"/>
    </source>
</evidence>
<dbReference type="InterPro" id="IPR050859">
    <property type="entry name" value="Class-I_PLP-dep_aminotransf"/>
</dbReference>
<dbReference type="Proteomes" id="UP000243719">
    <property type="component" value="Unassembled WGS sequence"/>
</dbReference>
<protein>
    <submittedName>
        <fullName evidence="8">2-aminoadipate transaminase</fullName>
    </submittedName>
</protein>
<dbReference type="GO" id="GO:1901605">
    <property type="term" value="P:alpha-amino acid metabolic process"/>
    <property type="evidence" value="ECO:0007669"/>
    <property type="project" value="TreeGrafter"/>
</dbReference>
<dbReference type="FunFam" id="3.40.640.10:FF:000053">
    <property type="entry name" value="Aminotransferase, class I"/>
    <property type="match status" value="1"/>
</dbReference>
<dbReference type="InterPro" id="IPR015421">
    <property type="entry name" value="PyrdxlP-dep_Trfase_major"/>
</dbReference>
<dbReference type="SUPFAM" id="SSF53383">
    <property type="entry name" value="PLP-dependent transferases"/>
    <property type="match status" value="1"/>
</dbReference>
<evidence type="ECO:0000256" key="1">
    <source>
        <dbReference type="ARBA" id="ARBA00001933"/>
    </source>
</evidence>
<evidence type="ECO:0000259" key="7">
    <source>
        <dbReference type="Pfam" id="PF00155"/>
    </source>
</evidence>
<keyword evidence="9" id="KW-1185">Reference proteome</keyword>
<feature type="domain" description="Aminotransferase class I/classII large" evidence="7">
    <location>
        <begin position="89"/>
        <end position="429"/>
    </location>
</feature>
<evidence type="ECO:0000256" key="5">
    <source>
        <dbReference type="ARBA" id="ARBA00022679"/>
    </source>
</evidence>
<dbReference type="Gene3D" id="3.90.1150.10">
    <property type="entry name" value="Aspartate Aminotransferase, domain 1"/>
    <property type="match status" value="1"/>
</dbReference>